<keyword evidence="7" id="KW-0406">Ion transport</keyword>
<dbReference type="InterPro" id="IPR013083">
    <property type="entry name" value="Znf_RING/FYVE/PHD"/>
</dbReference>
<accession>A0A0W8I3F1</accession>
<dbReference type="GO" id="GO:0005886">
    <property type="term" value="C:plasma membrane"/>
    <property type="evidence" value="ECO:0007669"/>
    <property type="project" value="UniProtKB-SubCell"/>
</dbReference>
<feature type="domain" description="UBP-type" evidence="11">
    <location>
        <begin position="533"/>
        <end position="616"/>
    </location>
</feature>
<proteinExistence type="predicted"/>
<keyword evidence="4 10" id="KW-0812">Transmembrane</keyword>
<feature type="transmembrane region" description="Helical" evidence="10">
    <location>
        <begin position="181"/>
        <end position="202"/>
    </location>
</feature>
<comment type="caution">
    <text evidence="12">The sequence shown here is derived from an EMBL/GenBank/DDBJ whole genome shotgun (WGS) entry which is preliminary data.</text>
</comment>
<dbReference type="Pfam" id="PF02148">
    <property type="entry name" value="zf-UBP"/>
    <property type="match status" value="1"/>
</dbReference>
<feature type="transmembrane region" description="Helical" evidence="10">
    <location>
        <begin position="80"/>
        <end position="106"/>
    </location>
</feature>
<reference evidence="12 13" key="1">
    <citation type="submission" date="2015-12" db="EMBL/GenBank/DDBJ databases">
        <title>Serinicoccus chungangenesis strain CD08_5 genome sequencing and assembly.</title>
        <authorList>
            <person name="Chander A.M."/>
            <person name="Kaur G."/>
            <person name="Nair G.R."/>
            <person name="Dhawan D.K."/>
            <person name="Kochhar R.K."/>
            <person name="Mayilraj S."/>
            <person name="Bhadada S.K."/>
        </authorList>
    </citation>
    <scope>NUCLEOTIDE SEQUENCE [LARGE SCALE GENOMIC DNA]</scope>
    <source>
        <strain evidence="12 13">CD08_5</strain>
    </source>
</reference>
<feature type="transmembrane region" description="Helical" evidence="10">
    <location>
        <begin position="340"/>
        <end position="362"/>
    </location>
</feature>
<feature type="transmembrane region" description="Helical" evidence="10">
    <location>
        <begin position="265"/>
        <end position="286"/>
    </location>
</feature>
<evidence type="ECO:0000256" key="4">
    <source>
        <dbReference type="ARBA" id="ARBA00022692"/>
    </source>
</evidence>
<evidence type="ECO:0000256" key="9">
    <source>
        <dbReference type="ARBA" id="ARBA00023201"/>
    </source>
</evidence>
<keyword evidence="9" id="KW-0739">Sodium transport</keyword>
<evidence type="ECO:0000256" key="8">
    <source>
        <dbReference type="ARBA" id="ARBA00023136"/>
    </source>
</evidence>
<dbReference type="Proteomes" id="UP000054837">
    <property type="component" value="Unassembled WGS sequence"/>
</dbReference>
<feature type="transmembrane region" description="Helical" evidence="10">
    <location>
        <begin position="26"/>
        <end position="42"/>
    </location>
</feature>
<evidence type="ECO:0000256" key="7">
    <source>
        <dbReference type="ARBA" id="ARBA00023065"/>
    </source>
</evidence>
<dbReference type="OrthoDB" id="57886at2"/>
<dbReference type="GO" id="GO:0098719">
    <property type="term" value="P:sodium ion import across plasma membrane"/>
    <property type="evidence" value="ECO:0007669"/>
    <property type="project" value="TreeGrafter"/>
</dbReference>
<dbReference type="SUPFAM" id="SSF57850">
    <property type="entry name" value="RING/U-box"/>
    <property type="match status" value="1"/>
</dbReference>
<dbReference type="GO" id="GO:0015385">
    <property type="term" value="F:sodium:proton antiporter activity"/>
    <property type="evidence" value="ECO:0007669"/>
    <property type="project" value="InterPro"/>
</dbReference>
<dbReference type="RefSeq" id="WP_058891955.1">
    <property type="nucleotide sequence ID" value="NZ_LQBL01000030.1"/>
</dbReference>
<dbReference type="Pfam" id="PF00999">
    <property type="entry name" value="Na_H_Exchanger"/>
    <property type="match status" value="1"/>
</dbReference>
<dbReference type="STRING" id="767452.AVL62_13870"/>
<comment type="subcellular location">
    <subcellularLocation>
        <location evidence="1">Cell membrane</location>
        <topology evidence="1">Multi-pass membrane protein</topology>
    </subcellularLocation>
</comment>
<protein>
    <submittedName>
        <fullName evidence="12">Sodium:proton antiporter</fullName>
    </submittedName>
</protein>
<dbReference type="InterPro" id="IPR001607">
    <property type="entry name" value="Znf_UBP"/>
</dbReference>
<feature type="transmembrane region" description="Helical" evidence="10">
    <location>
        <begin position="298"/>
        <end position="319"/>
    </location>
</feature>
<keyword evidence="5 10" id="KW-1133">Transmembrane helix</keyword>
<keyword evidence="2" id="KW-0813">Transport</keyword>
<dbReference type="PANTHER" id="PTHR10110">
    <property type="entry name" value="SODIUM/HYDROGEN EXCHANGER"/>
    <property type="match status" value="1"/>
</dbReference>
<dbReference type="Gene3D" id="3.30.40.10">
    <property type="entry name" value="Zinc/RING finger domain, C3HC4 (zinc finger)"/>
    <property type="match status" value="1"/>
</dbReference>
<feature type="transmembrane region" description="Helical" evidence="10">
    <location>
        <begin position="374"/>
        <end position="395"/>
    </location>
</feature>
<evidence type="ECO:0000313" key="12">
    <source>
        <dbReference type="EMBL" id="KUG52419.1"/>
    </source>
</evidence>
<feature type="transmembrane region" description="Helical" evidence="10">
    <location>
        <begin position="113"/>
        <end position="136"/>
    </location>
</feature>
<keyword evidence="13" id="KW-1185">Reference proteome</keyword>
<gene>
    <name evidence="12" type="ORF">AVL62_13870</name>
</gene>
<evidence type="ECO:0000256" key="5">
    <source>
        <dbReference type="ARBA" id="ARBA00022989"/>
    </source>
</evidence>
<dbReference type="EMBL" id="LQBL01000030">
    <property type="protein sequence ID" value="KUG52419.1"/>
    <property type="molecule type" value="Genomic_DNA"/>
</dbReference>
<dbReference type="GO" id="GO:0008270">
    <property type="term" value="F:zinc ion binding"/>
    <property type="evidence" value="ECO:0007669"/>
    <property type="project" value="InterPro"/>
</dbReference>
<dbReference type="PROSITE" id="PS50271">
    <property type="entry name" value="ZF_UBP"/>
    <property type="match status" value="1"/>
</dbReference>
<dbReference type="InterPro" id="IPR018422">
    <property type="entry name" value="Cation/H_exchanger_CPA1"/>
</dbReference>
<organism evidence="12 13">
    <name type="scientific">Serinicoccus chungangensis</name>
    <dbReference type="NCBI Taxonomy" id="767452"/>
    <lineage>
        <taxon>Bacteria</taxon>
        <taxon>Bacillati</taxon>
        <taxon>Actinomycetota</taxon>
        <taxon>Actinomycetes</taxon>
        <taxon>Micrococcales</taxon>
        <taxon>Ornithinimicrobiaceae</taxon>
        <taxon>Serinicoccus</taxon>
    </lineage>
</organism>
<sequence length="616" mass="65301">MEIAVLLVLLAVVVIAGEALSERLGAPAPLLLTVVGIGLSFVPGVPEIHLSPEIVLIGLLPPLLYTAALSTSLVDLKANLAPILLLSVAAVLVTMVAVAGLMVALLPDIGWPVALAIGAIVAPPDAVAATAVGRRIGLPRRVVSVLEGESLLNDATALVALRTAIAAMAGGVTATGVAGDFLLAAGGGVLVGLVLYRLVAWIRRRVHDPLLDTAVSFVTPFAAYLLAETVGASGVFGVVVVGLLLSHRSLTLQTARARIVESTTWSTISFLLENVVFLLIGLQARWIVEDLSGSELPLGTILTVCVGTLVTVVAVRMAWVHLTRPLLGSRLGDRREPAGLAETTLIGWAGMRGVVTLAAAFILPVDVPYRDLLLLVALTVVAGTLLLQGLTLPALTRALGVRAPDPADDALARATLLQQAATAGLERLEELETEEGAEVARTIRQRLDQRTFAAWEQLSTTEGRQSPSETYAELRLAMIAAERERILHIRGKGKVPSTVVRQVLGMLDLEESMIDTSRAARQDIRATGGTGHLQCPELTAYPRAPRTEDPRCEACEREGWEVVALRQCLECDHVGCCDSSRGQHGTAHFQETGHPVMQSAEPGEGWRWCFVHHLAD</sequence>
<evidence type="ECO:0000256" key="6">
    <source>
        <dbReference type="ARBA" id="ARBA00023053"/>
    </source>
</evidence>
<evidence type="ECO:0000259" key="11">
    <source>
        <dbReference type="PROSITE" id="PS50271"/>
    </source>
</evidence>
<feature type="transmembrane region" description="Helical" evidence="10">
    <location>
        <begin position="54"/>
        <end position="74"/>
    </location>
</feature>
<dbReference type="GO" id="GO:0051453">
    <property type="term" value="P:regulation of intracellular pH"/>
    <property type="evidence" value="ECO:0007669"/>
    <property type="project" value="TreeGrafter"/>
</dbReference>
<evidence type="ECO:0000256" key="1">
    <source>
        <dbReference type="ARBA" id="ARBA00004651"/>
    </source>
</evidence>
<dbReference type="InterPro" id="IPR006153">
    <property type="entry name" value="Cation/H_exchanger_TM"/>
</dbReference>
<evidence type="ECO:0000256" key="10">
    <source>
        <dbReference type="SAM" id="Phobius"/>
    </source>
</evidence>
<evidence type="ECO:0000256" key="2">
    <source>
        <dbReference type="ARBA" id="ARBA00022448"/>
    </source>
</evidence>
<evidence type="ECO:0000256" key="3">
    <source>
        <dbReference type="ARBA" id="ARBA00022475"/>
    </source>
</evidence>
<dbReference type="Gene3D" id="6.10.140.1330">
    <property type="match status" value="1"/>
</dbReference>
<feature type="transmembrane region" description="Helical" evidence="10">
    <location>
        <begin position="222"/>
        <end position="245"/>
    </location>
</feature>
<keyword evidence="3" id="KW-1003">Cell membrane</keyword>
<evidence type="ECO:0000313" key="13">
    <source>
        <dbReference type="Proteomes" id="UP000054837"/>
    </source>
</evidence>
<dbReference type="AlphaFoldDB" id="A0A0W8I3F1"/>
<keyword evidence="6" id="KW-0915">Sodium</keyword>
<keyword evidence="8 10" id="KW-0472">Membrane</keyword>
<dbReference type="PANTHER" id="PTHR10110:SF86">
    <property type="entry name" value="SODIUM_HYDROGEN EXCHANGER 7"/>
    <property type="match status" value="1"/>
</dbReference>
<name>A0A0W8I3F1_9MICO</name>
<dbReference type="GO" id="GO:0015386">
    <property type="term" value="F:potassium:proton antiporter activity"/>
    <property type="evidence" value="ECO:0007669"/>
    <property type="project" value="TreeGrafter"/>
</dbReference>